<sequence>MSRRRSLKLLQSQAEHSGVADNPTAALTGGDRCWKCNKRLYAADSKVSIEGKLICSADFRCEDCRCKLSLQSYTVAGGTTLLCKTHYFERFHTTNSYGGDDRFSKATSVANQSSSGGATAAASAASPVALLNRASSGGSNGAAVSPIRASSSSNGATTTPSATTPSPASSSSNDASSAEEATAAALAGMSLKERLAAYKSNNHAGSPRNSADNALPPAPQRSSGGARFKAVEVPKCWKCGRSVYAADIKVVVDGKSMHKACFKCADCKRSLGLSDFTFAGTDLLCKTHYFQRFNETNAYGGDDKFSHNSSTANRSH</sequence>
<feature type="compositionally biased region" description="Polar residues" evidence="5">
    <location>
        <begin position="201"/>
        <end position="212"/>
    </location>
</feature>
<dbReference type="InterPro" id="IPR001781">
    <property type="entry name" value="Znf_LIM"/>
</dbReference>
<proteinExistence type="predicted"/>
<dbReference type="Gene3D" id="2.10.110.10">
    <property type="entry name" value="Cysteine Rich Protein"/>
    <property type="match status" value="2"/>
</dbReference>
<dbReference type="PANTHER" id="PTHR24206">
    <property type="entry name" value="OS06G0237300 PROTEIN"/>
    <property type="match status" value="1"/>
</dbReference>
<dbReference type="Pfam" id="PF00412">
    <property type="entry name" value="LIM"/>
    <property type="match status" value="1"/>
</dbReference>
<feature type="domain" description="LIM zinc-binding" evidence="6">
    <location>
        <begin position="234"/>
        <end position="295"/>
    </location>
</feature>
<evidence type="ECO:0000256" key="4">
    <source>
        <dbReference type="PROSITE-ProRule" id="PRU00125"/>
    </source>
</evidence>
<dbReference type="EMBL" id="HBGJ01011062">
    <property type="protein sequence ID" value="CAD9248553.1"/>
    <property type="molecule type" value="Transcribed_RNA"/>
</dbReference>
<evidence type="ECO:0000259" key="6">
    <source>
        <dbReference type="PROSITE" id="PS50023"/>
    </source>
</evidence>
<feature type="domain" description="LIM zinc-binding" evidence="6">
    <location>
        <begin position="31"/>
        <end position="93"/>
    </location>
</feature>
<keyword evidence="3 4" id="KW-0440">LIM domain</keyword>
<evidence type="ECO:0000256" key="2">
    <source>
        <dbReference type="ARBA" id="ARBA00022833"/>
    </source>
</evidence>
<organism evidence="7">
    <name type="scientific">Phaeomonas parva</name>
    <dbReference type="NCBI Taxonomy" id="124430"/>
    <lineage>
        <taxon>Eukaryota</taxon>
        <taxon>Sar</taxon>
        <taxon>Stramenopiles</taxon>
        <taxon>Ochrophyta</taxon>
        <taxon>Pinguiophyceae</taxon>
        <taxon>Pinguiochrysidales</taxon>
        <taxon>Pinguiochrysidaceae</taxon>
        <taxon>Phaeomonas</taxon>
    </lineage>
</organism>
<evidence type="ECO:0000256" key="1">
    <source>
        <dbReference type="ARBA" id="ARBA00022723"/>
    </source>
</evidence>
<evidence type="ECO:0000256" key="5">
    <source>
        <dbReference type="SAM" id="MobiDB-lite"/>
    </source>
</evidence>
<keyword evidence="1 4" id="KW-0479">Metal-binding</keyword>
<accession>A0A7S1XNE4</accession>
<name>A0A7S1XNE4_9STRA</name>
<evidence type="ECO:0000313" key="7">
    <source>
        <dbReference type="EMBL" id="CAD9248553.1"/>
    </source>
</evidence>
<reference evidence="7" key="1">
    <citation type="submission" date="2021-01" db="EMBL/GenBank/DDBJ databases">
        <authorList>
            <person name="Corre E."/>
            <person name="Pelletier E."/>
            <person name="Niang G."/>
            <person name="Scheremetjew M."/>
            <person name="Finn R."/>
            <person name="Kale V."/>
            <person name="Holt S."/>
            <person name="Cochrane G."/>
            <person name="Meng A."/>
            <person name="Brown T."/>
            <person name="Cohen L."/>
        </authorList>
    </citation>
    <scope>NUCLEOTIDE SEQUENCE</scope>
    <source>
        <strain evidence="7">CCMP2877</strain>
    </source>
</reference>
<dbReference type="GO" id="GO:0046872">
    <property type="term" value="F:metal ion binding"/>
    <property type="evidence" value="ECO:0007669"/>
    <property type="project" value="UniProtKB-KW"/>
</dbReference>
<gene>
    <name evidence="7" type="ORF">PPAR1163_LOCUS6912</name>
</gene>
<feature type="region of interest" description="Disordered" evidence="5">
    <location>
        <begin position="201"/>
        <end position="226"/>
    </location>
</feature>
<keyword evidence="2 4" id="KW-0862">Zinc</keyword>
<feature type="region of interest" description="Disordered" evidence="5">
    <location>
        <begin position="135"/>
        <end position="179"/>
    </location>
</feature>
<dbReference type="AlphaFoldDB" id="A0A7S1XNE4"/>
<dbReference type="SMART" id="SM00132">
    <property type="entry name" value="LIM"/>
    <property type="match status" value="2"/>
</dbReference>
<protein>
    <recommendedName>
        <fullName evidence="6">LIM zinc-binding domain-containing protein</fullName>
    </recommendedName>
</protein>
<dbReference type="PROSITE" id="PS50023">
    <property type="entry name" value="LIM_DOMAIN_2"/>
    <property type="match status" value="2"/>
</dbReference>
<evidence type="ECO:0000256" key="3">
    <source>
        <dbReference type="ARBA" id="ARBA00023038"/>
    </source>
</evidence>